<dbReference type="Proteomes" id="UP000033070">
    <property type="component" value="Chromosome"/>
</dbReference>
<feature type="domain" description="GspD-like N0" evidence="15">
    <location>
        <begin position="52"/>
        <end position="121"/>
    </location>
</feature>
<dbReference type="PANTHER" id="PTHR30332">
    <property type="entry name" value="PROBABLE GENERAL SECRETION PATHWAY PROTEIN D"/>
    <property type="match status" value="1"/>
</dbReference>
<evidence type="ECO:0000256" key="8">
    <source>
        <dbReference type="ARBA" id="ARBA00023136"/>
    </source>
</evidence>
<dbReference type="PANTHER" id="PTHR30332:SF24">
    <property type="entry name" value="SECRETIN GSPD-RELATED"/>
    <property type="match status" value="1"/>
</dbReference>
<evidence type="ECO:0000256" key="2">
    <source>
        <dbReference type="ARBA" id="ARBA00006980"/>
    </source>
</evidence>
<feature type="domain" description="NolW-like" evidence="14">
    <location>
        <begin position="150"/>
        <end position="208"/>
    </location>
</feature>
<keyword evidence="7" id="KW-0653">Protein transport</keyword>
<evidence type="ECO:0000256" key="10">
    <source>
        <dbReference type="RuleBase" id="RU004004"/>
    </source>
</evidence>
<dbReference type="GO" id="GO:0009279">
    <property type="term" value="C:cell outer membrane"/>
    <property type="evidence" value="ECO:0007669"/>
    <property type="project" value="UniProtKB-SubCell"/>
</dbReference>
<evidence type="ECO:0000256" key="3">
    <source>
        <dbReference type="ARBA" id="ARBA00022448"/>
    </source>
</evidence>
<dbReference type="Gene3D" id="3.30.1370.120">
    <property type="match status" value="3"/>
</dbReference>
<dbReference type="GO" id="GO:0015628">
    <property type="term" value="P:protein secretion by the type II secretion system"/>
    <property type="evidence" value="ECO:0007669"/>
    <property type="project" value="InterPro"/>
</dbReference>
<comment type="similarity">
    <text evidence="2">Belongs to the bacterial secretin family. GSP D subfamily.</text>
</comment>
<reference evidence="16 17" key="1">
    <citation type="submission" date="2018-06" db="EMBL/GenBank/DDBJ databases">
        <title>OYT1 Genome Sequencing.</title>
        <authorList>
            <person name="Kato S."/>
            <person name="Itoh T."/>
            <person name="Ohkuma M."/>
        </authorList>
    </citation>
    <scope>NUCLEOTIDE SEQUENCE [LARGE SCALE GENOMIC DNA]</scope>
    <source>
        <strain evidence="16 17">OYT1</strain>
    </source>
</reference>
<dbReference type="InterPro" id="IPR005644">
    <property type="entry name" value="NolW-like"/>
</dbReference>
<feature type="domain" description="NolW-like" evidence="14">
    <location>
        <begin position="214"/>
        <end position="282"/>
    </location>
</feature>
<name>A0A2Z6GB29_9PROT</name>
<feature type="chain" id="PRO_5017342178" evidence="12">
    <location>
        <begin position="25"/>
        <end position="704"/>
    </location>
</feature>
<evidence type="ECO:0000256" key="6">
    <source>
        <dbReference type="ARBA" id="ARBA00022729"/>
    </source>
</evidence>
<evidence type="ECO:0000256" key="9">
    <source>
        <dbReference type="ARBA" id="ARBA00023237"/>
    </source>
</evidence>
<dbReference type="EMBL" id="AP018738">
    <property type="protein sequence ID" value="BBE50698.1"/>
    <property type="molecule type" value="Genomic_DNA"/>
</dbReference>
<dbReference type="InterPro" id="IPR001775">
    <property type="entry name" value="GspD/PilQ"/>
</dbReference>
<keyword evidence="6 12" id="KW-0732">Signal</keyword>
<dbReference type="GO" id="GO:0015627">
    <property type="term" value="C:type II protein secretion system complex"/>
    <property type="evidence" value="ECO:0007669"/>
    <property type="project" value="InterPro"/>
</dbReference>
<evidence type="ECO:0000256" key="5">
    <source>
        <dbReference type="ARBA" id="ARBA00022692"/>
    </source>
</evidence>
<feature type="domain" description="Type II/III secretion system secretin-like" evidence="13">
    <location>
        <begin position="480"/>
        <end position="645"/>
    </location>
</feature>
<dbReference type="Pfam" id="PF00263">
    <property type="entry name" value="Secretin"/>
    <property type="match status" value="1"/>
</dbReference>
<feature type="domain" description="NolW-like" evidence="14">
    <location>
        <begin position="290"/>
        <end position="392"/>
    </location>
</feature>
<proteinExistence type="inferred from homology"/>
<dbReference type="InterPro" id="IPR050810">
    <property type="entry name" value="Bact_Secretion_Sys_Channel"/>
</dbReference>
<dbReference type="NCBIfam" id="TIGR02517">
    <property type="entry name" value="type_II_gspD"/>
    <property type="match status" value="1"/>
</dbReference>
<protein>
    <submittedName>
        <fullName evidence="16">Type II secretion system protein D</fullName>
    </submittedName>
</protein>
<evidence type="ECO:0000256" key="4">
    <source>
        <dbReference type="ARBA" id="ARBA00022452"/>
    </source>
</evidence>
<evidence type="ECO:0000256" key="7">
    <source>
        <dbReference type="ARBA" id="ARBA00022927"/>
    </source>
</evidence>
<dbReference type="InterPro" id="IPR013356">
    <property type="entry name" value="T2SS_GspD"/>
</dbReference>
<evidence type="ECO:0000259" key="14">
    <source>
        <dbReference type="Pfam" id="PF03958"/>
    </source>
</evidence>
<evidence type="ECO:0000259" key="13">
    <source>
        <dbReference type="Pfam" id="PF00263"/>
    </source>
</evidence>
<gene>
    <name evidence="16" type="ORF">OYT1_ch1138</name>
</gene>
<keyword evidence="4" id="KW-1134">Transmembrane beta strand</keyword>
<dbReference type="InterPro" id="IPR038591">
    <property type="entry name" value="NolW-like_sf"/>
</dbReference>
<organism evidence="16 17">
    <name type="scientific">Ferriphaselus amnicola</name>
    <dbReference type="NCBI Taxonomy" id="1188319"/>
    <lineage>
        <taxon>Bacteria</taxon>
        <taxon>Pseudomonadati</taxon>
        <taxon>Pseudomonadota</taxon>
        <taxon>Betaproteobacteria</taxon>
        <taxon>Nitrosomonadales</taxon>
        <taxon>Gallionellaceae</taxon>
        <taxon>Ferriphaselus</taxon>
    </lineage>
</organism>
<evidence type="ECO:0000313" key="16">
    <source>
        <dbReference type="EMBL" id="BBE50698.1"/>
    </source>
</evidence>
<keyword evidence="5" id="KW-0812">Transmembrane</keyword>
<keyword evidence="9" id="KW-0998">Cell outer membrane</keyword>
<dbReference type="Pfam" id="PF21305">
    <property type="entry name" value="type_II_gspD_N0"/>
    <property type="match status" value="1"/>
</dbReference>
<evidence type="ECO:0000313" key="17">
    <source>
        <dbReference type="Proteomes" id="UP000033070"/>
    </source>
</evidence>
<feature type="compositionally biased region" description="Pro residues" evidence="11">
    <location>
        <begin position="683"/>
        <end position="692"/>
    </location>
</feature>
<dbReference type="InterPro" id="IPR049371">
    <property type="entry name" value="GspD-like_N0"/>
</dbReference>
<dbReference type="KEGG" id="fam:OYT1_ch1138"/>
<feature type="region of interest" description="Disordered" evidence="11">
    <location>
        <begin position="681"/>
        <end position="704"/>
    </location>
</feature>
<keyword evidence="3 10" id="KW-0813">Transport</keyword>
<evidence type="ECO:0000259" key="15">
    <source>
        <dbReference type="Pfam" id="PF21305"/>
    </source>
</evidence>
<dbReference type="AlphaFoldDB" id="A0A2Z6GB29"/>
<accession>A0A2Z6GB29</accession>
<dbReference type="PRINTS" id="PR00811">
    <property type="entry name" value="BCTERIALGSPD"/>
</dbReference>
<comment type="subcellular location">
    <subcellularLocation>
        <location evidence="1 10">Cell outer membrane</location>
    </subcellularLocation>
</comment>
<dbReference type="InterPro" id="IPR004846">
    <property type="entry name" value="T2SS/T3SS_dom"/>
</dbReference>
<keyword evidence="17" id="KW-1185">Reference proteome</keyword>
<feature type="signal peptide" evidence="12">
    <location>
        <begin position="1"/>
        <end position="24"/>
    </location>
</feature>
<dbReference type="STRING" id="1188319.OYT1_02653"/>
<sequence>MKLHPIPLEMLYLGMVLCSAPAWSADAAVQLALAAPIANRPQAPVGPDTVTLNLVNADIEGVVKVVSEITGKSFVLDPRVKGAINIVSTKPMLRSAVYDAFASALRLQGFSVIEDHGLVRIVPEADAKLNPSSTYGPSEIAHGSGDRIQTKIITLRYESAVQMVPILRPLIAPNNTITAYQNSNMLVITDYANNLRRLEKIIASIDLPNSNEPEVIPLRYASAVDVAATVSRLFAEAALSQTEPQQRLTVIADTRSNSLIVRSGDPARLAQLRKFVALMDTPTSDGGNIHVVYLKNAEAVKLAETLRAIYQGEASSSAAARTSISSTLGNPAPVQSLGASATFGTGSSQAAATSPGIIQADPATNSIIITASDAIYNNLRAVLDKLDVRRAQVYVEALIAEVTADKAAEFGVQWQDLSGLGKTNAQVFGGTNFGTTGQNIIGVSQNPTTAGRGLNIGIVKGQITIPGVGQILNLGLLVRALETDANANILSTPTLLTLDNEEAAIVIGKNVPFITGQYATTGAATTPTPFQTIERRDVGLTLRIKPQISEGGTVRLQIYQEVSSLQDTTNAAGVITNKRAVASTVLVDDGQIVVIGGLIQDTVSDGMQRVPLLSSIPLLGGLFNYKTRARSKTNLMIFLRPTLVRDTQRADTFTGERYDYIIGEQKKVKLAHDLILPDMESPTLPPLPPPPEIGLKLSTEVGSN</sequence>
<keyword evidence="8" id="KW-0472">Membrane</keyword>
<dbReference type="Pfam" id="PF03958">
    <property type="entry name" value="Secretin_N"/>
    <property type="match status" value="3"/>
</dbReference>
<evidence type="ECO:0000256" key="1">
    <source>
        <dbReference type="ARBA" id="ARBA00004442"/>
    </source>
</evidence>
<evidence type="ECO:0000256" key="12">
    <source>
        <dbReference type="SAM" id="SignalP"/>
    </source>
</evidence>
<evidence type="ECO:0000256" key="11">
    <source>
        <dbReference type="SAM" id="MobiDB-lite"/>
    </source>
</evidence>